<dbReference type="GO" id="GO:0000390">
    <property type="term" value="P:spliceosomal complex disassembly"/>
    <property type="evidence" value="ECO:0007669"/>
    <property type="project" value="TreeGrafter"/>
</dbReference>
<dbReference type="InterPro" id="IPR035979">
    <property type="entry name" value="RBD_domain_sf"/>
</dbReference>
<evidence type="ECO:0000256" key="8">
    <source>
        <dbReference type="SAM" id="MobiDB-lite"/>
    </source>
</evidence>
<dbReference type="InterPro" id="IPR000504">
    <property type="entry name" value="RRM_dom"/>
</dbReference>
<dbReference type="PANTHER" id="PTHR44313:SF1">
    <property type="entry name" value="DNAJ HOMOLOG SUBFAMILY C MEMBER 17"/>
    <property type="match status" value="1"/>
</dbReference>
<name>A0A9P6PYG0_9FUNG</name>
<evidence type="ECO:0000259" key="9">
    <source>
        <dbReference type="PROSITE" id="PS50102"/>
    </source>
</evidence>
<feature type="region of interest" description="Disordered" evidence="8">
    <location>
        <begin position="215"/>
        <end position="239"/>
    </location>
</feature>
<protein>
    <submittedName>
        <fullName evidence="10">DnaJ (Hsp40), sub C, member 17</fullName>
    </submittedName>
</protein>
<accession>A0A9P6PYG0</accession>
<evidence type="ECO:0000256" key="6">
    <source>
        <dbReference type="PROSITE-ProRule" id="PRU00176"/>
    </source>
</evidence>
<evidence type="ECO:0000256" key="4">
    <source>
        <dbReference type="ARBA" id="ARBA00023186"/>
    </source>
</evidence>
<dbReference type="AlphaFoldDB" id="A0A9P6PYG0"/>
<dbReference type="InterPro" id="IPR018253">
    <property type="entry name" value="DnaJ_domain_CS"/>
</dbReference>
<dbReference type="Gene3D" id="3.30.70.330">
    <property type="match status" value="1"/>
</dbReference>
<evidence type="ECO:0000256" key="5">
    <source>
        <dbReference type="ARBA" id="ARBA00023242"/>
    </source>
</evidence>
<evidence type="ECO:0000256" key="3">
    <source>
        <dbReference type="ARBA" id="ARBA00022490"/>
    </source>
</evidence>
<dbReference type="EMBL" id="JAAAJB010000478">
    <property type="protein sequence ID" value="KAG0255115.1"/>
    <property type="molecule type" value="Genomic_DNA"/>
</dbReference>
<feature type="region of interest" description="Disordered" evidence="8">
    <location>
        <begin position="306"/>
        <end position="333"/>
    </location>
</feature>
<comment type="subcellular location">
    <subcellularLocation>
        <location evidence="2">Cytoplasm</location>
    </subcellularLocation>
    <subcellularLocation>
        <location evidence="1">Nucleus</location>
    </subcellularLocation>
</comment>
<dbReference type="SUPFAM" id="SSF54928">
    <property type="entry name" value="RNA-binding domain, RBD"/>
    <property type="match status" value="1"/>
</dbReference>
<feature type="compositionally biased region" description="Polar residues" evidence="8">
    <location>
        <begin position="215"/>
        <end position="225"/>
    </location>
</feature>
<keyword evidence="5" id="KW-0539">Nucleus</keyword>
<feature type="compositionally biased region" description="Low complexity" evidence="8">
    <location>
        <begin position="226"/>
        <end position="239"/>
    </location>
</feature>
<dbReference type="PROSITE" id="PS00636">
    <property type="entry name" value="DNAJ_1"/>
    <property type="match status" value="1"/>
</dbReference>
<dbReference type="PROSITE" id="PS50102">
    <property type="entry name" value="RRM"/>
    <property type="match status" value="1"/>
</dbReference>
<feature type="coiled-coil region" evidence="7">
    <location>
        <begin position="42"/>
        <end position="113"/>
    </location>
</feature>
<keyword evidence="3" id="KW-0963">Cytoplasm</keyword>
<gene>
    <name evidence="10" type="primary">DNAJC17</name>
    <name evidence="10" type="ORF">DFQ27_006431</name>
</gene>
<dbReference type="InterPro" id="IPR012677">
    <property type="entry name" value="Nucleotide-bd_a/b_plait_sf"/>
</dbReference>
<comment type="caution">
    <text evidence="10">The sequence shown here is derived from an EMBL/GenBank/DDBJ whole genome shotgun (WGS) entry which is preliminary data.</text>
</comment>
<feature type="domain" description="RRM" evidence="9">
    <location>
        <begin position="117"/>
        <end position="199"/>
    </location>
</feature>
<evidence type="ECO:0000256" key="1">
    <source>
        <dbReference type="ARBA" id="ARBA00004123"/>
    </source>
</evidence>
<keyword evidence="4" id="KW-0143">Chaperone</keyword>
<proteinExistence type="predicted"/>
<sequence length="333" mass="36965">MAEEQLDWYAILGKIFHQISQAYDILLDPAARQAFDNVLKVKAQAQERTDKYDAARRKMKEDLETRENAFRKQQAEEKAAAIRLHHEMERIKQEGAKKRAEREAELLRQAEEVTAAREASIVSLDSTLRIKWKKKKCTFDEDQLRAIFGKFGQIESCLCRNQGSAVISFQSIPGAYAAMRAQQKGSEALKPFEISWAGGSEPAIVASLKAQEKNITNNKSTGSNQSTTPSLSPSRLSAPTTPAFGSGISAFGSKSSFSSFSTDIPTFNPPPIFGSAPSFPGAPPIDDYEIATLAKMKAKDMERKRLAEELLRQDQEEDEGDEKNSTGKKPKIK</sequence>
<dbReference type="GO" id="GO:0003723">
    <property type="term" value="F:RNA binding"/>
    <property type="evidence" value="ECO:0007669"/>
    <property type="project" value="UniProtKB-UniRule"/>
</dbReference>
<dbReference type="GO" id="GO:0005737">
    <property type="term" value="C:cytoplasm"/>
    <property type="evidence" value="ECO:0007669"/>
    <property type="project" value="UniProtKB-SubCell"/>
</dbReference>
<dbReference type="GO" id="GO:0005681">
    <property type="term" value="C:spliceosomal complex"/>
    <property type="evidence" value="ECO:0007669"/>
    <property type="project" value="TreeGrafter"/>
</dbReference>
<reference evidence="10" key="1">
    <citation type="journal article" date="2020" name="Fungal Divers.">
        <title>Resolving the Mortierellaceae phylogeny through synthesis of multi-gene phylogenetics and phylogenomics.</title>
        <authorList>
            <person name="Vandepol N."/>
            <person name="Liber J."/>
            <person name="Desiro A."/>
            <person name="Na H."/>
            <person name="Kennedy M."/>
            <person name="Barry K."/>
            <person name="Grigoriev I.V."/>
            <person name="Miller A.N."/>
            <person name="O'Donnell K."/>
            <person name="Stajich J.E."/>
            <person name="Bonito G."/>
        </authorList>
    </citation>
    <scope>NUCLEOTIDE SEQUENCE</scope>
    <source>
        <strain evidence="10">BC1065</strain>
    </source>
</reference>
<dbReference type="InterPro" id="IPR052094">
    <property type="entry name" value="Pre-mRNA-splicing_ERAD"/>
</dbReference>
<keyword evidence="11" id="KW-1185">Reference proteome</keyword>
<evidence type="ECO:0000313" key="11">
    <source>
        <dbReference type="Proteomes" id="UP000807716"/>
    </source>
</evidence>
<evidence type="ECO:0000313" key="10">
    <source>
        <dbReference type="EMBL" id="KAG0255115.1"/>
    </source>
</evidence>
<keyword evidence="7" id="KW-0175">Coiled coil</keyword>
<keyword evidence="6" id="KW-0694">RNA-binding</keyword>
<dbReference type="OrthoDB" id="376357at2759"/>
<organism evidence="10 11">
    <name type="scientific">Actinomortierella ambigua</name>
    <dbReference type="NCBI Taxonomy" id="1343610"/>
    <lineage>
        <taxon>Eukaryota</taxon>
        <taxon>Fungi</taxon>
        <taxon>Fungi incertae sedis</taxon>
        <taxon>Mucoromycota</taxon>
        <taxon>Mortierellomycotina</taxon>
        <taxon>Mortierellomycetes</taxon>
        <taxon>Mortierellales</taxon>
        <taxon>Mortierellaceae</taxon>
        <taxon>Actinomortierella</taxon>
    </lineage>
</organism>
<dbReference type="Pfam" id="PF00076">
    <property type="entry name" value="RRM_1"/>
    <property type="match status" value="1"/>
</dbReference>
<dbReference type="Proteomes" id="UP000807716">
    <property type="component" value="Unassembled WGS sequence"/>
</dbReference>
<evidence type="ECO:0000256" key="2">
    <source>
        <dbReference type="ARBA" id="ARBA00004496"/>
    </source>
</evidence>
<dbReference type="PANTHER" id="PTHR44313">
    <property type="entry name" value="DNAJ HOMOLOG SUBFAMILY C MEMBER 17"/>
    <property type="match status" value="1"/>
</dbReference>
<evidence type="ECO:0000256" key="7">
    <source>
        <dbReference type="SAM" id="Coils"/>
    </source>
</evidence>